<dbReference type="STRING" id="685588.A0A067TH64"/>
<feature type="transmembrane region" description="Helical" evidence="2">
    <location>
        <begin position="234"/>
        <end position="253"/>
    </location>
</feature>
<feature type="transmembrane region" description="Helical" evidence="2">
    <location>
        <begin position="174"/>
        <end position="195"/>
    </location>
</feature>
<accession>A0A067TH64</accession>
<evidence type="ECO:0000313" key="3">
    <source>
        <dbReference type="EMBL" id="KDR79259.1"/>
    </source>
</evidence>
<feature type="region of interest" description="Disordered" evidence="1">
    <location>
        <begin position="308"/>
        <end position="332"/>
    </location>
</feature>
<dbReference type="AlphaFoldDB" id="A0A067TH64"/>
<feature type="transmembrane region" description="Helical" evidence="2">
    <location>
        <begin position="100"/>
        <end position="121"/>
    </location>
</feature>
<proteinExistence type="predicted"/>
<feature type="transmembrane region" description="Helical" evidence="2">
    <location>
        <begin position="70"/>
        <end position="94"/>
    </location>
</feature>
<name>A0A067TH64_GALM3</name>
<dbReference type="OrthoDB" id="3038990at2759"/>
<keyword evidence="2" id="KW-1133">Transmembrane helix</keyword>
<keyword evidence="2" id="KW-0472">Membrane</keyword>
<evidence type="ECO:0000256" key="1">
    <source>
        <dbReference type="SAM" id="MobiDB-lite"/>
    </source>
</evidence>
<feature type="transmembrane region" description="Helical" evidence="2">
    <location>
        <begin position="133"/>
        <end position="154"/>
    </location>
</feature>
<feature type="compositionally biased region" description="Polar residues" evidence="1">
    <location>
        <begin position="317"/>
        <end position="332"/>
    </location>
</feature>
<gene>
    <name evidence="3" type="ORF">GALMADRAFT_137131</name>
</gene>
<sequence>MTSASVLNITIPLTDVSTPLIFFSPELAYQFNVATYLHVGSTGALVLDILDNLGNDFGLLYHYDIRLPTIIYFTTRISVLGYCLGRAVLLTIPVADCTKLANAVGAFLVVYTASTSGFFYLRVCAVYSMKRTIIAFFGIGWLASFALMLSLSISYTATHIENTNFCQEKFRGHFLGPTSLVLALNDIFMYSAIVYRIYGMYSDSGTTVRQRLGIFAFGTSLPALSKALIKDSQLYFLVVMTTNIFLAVAAHVFKAPINVMFMVCHIVLVNILSCRVYRNMKMGLRPEASVQIMNMTALQFSPPTKAKETVHRHDQDSTTTGPLGSITPNANTSSNNMVVIDVIQEPTSPVQLRSMTW</sequence>
<evidence type="ECO:0000256" key="2">
    <source>
        <dbReference type="SAM" id="Phobius"/>
    </source>
</evidence>
<protein>
    <submittedName>
        <fullName evidence="3">Uncharacterized protein</fullName>
    </submittedName>
</protein>
<dbReference type="HOGENOM" id="CLU_060549_3_0_1"/>
<evidence type="ECO:0000313" key="4">
    <source>
        <dbReference type="Proteomes" id="UP000027222"/>
    </source>
</evidence>
<organism evidence="3 4">
    <name type="scientific">Galerina marginata (strain CBS 339.88)</name>
    <dbReference type="NCBI Taxonomy" id="685588"/>
    <lineage>
        <taxon>Eukaryota</taxon>
        <taxon>Fungi</taxon>
        <taxon>Dikarya</taxon>
        <taxon>Basidiomycota</taxon>
        <taxon>Agaricomycotina</taxon>
        <taxon>Agaricomycetes</taxon>
        <taxon>Agaricomycetidae</taxon>
        <taxon>Agaricales</taxon>
        <taxon>Agaricineae</taxon>
        <taxon>Strophariaceae</taxon>
        <taxon>Galerina</taxon>
    </lineage>
</organism>
<reference evidence="4" key="1">
    <citation type="journal article" date="2014" name="Proc. Natl. Acad. Sci. U.S.A.">
        <title>Extensive sampling of basidiomycete genomes demonstrates inadequacy of the white-rot/brown-rot paradigm for wood decay fungi.</title>
        <authorList>
            <person name="Riley R."/>
            <person name="Salamov A.A."/>
            <person name="Brown D.W."/>
            <person name="Nagy L.G."/>
            <person name="Floudas D."/>
            <person name="Held B.W."/>
            <person name="Levasseur A."/>
            <person name="Lombard V."/>
            <person name="Morin E."/>
            <person name="Otillar R."/>
            <person name="Lindquist E.A."/>
            <person name="Sun H."/>
            <person name="LaButti K.M."/>
            <person name="Schmutz J."/>
            <person name="Jabbour D."/>
            <person name="Luo H."/>
            <person name="Baker S.E."/>
            <person name="Pisabarro A.G."/>
            <person name="Walton J.D."/>
            <person name="Blanchette R.A."/>
            <person name="Henrissat B."/>
            <person name="Martin F."/>
            <person name="Cullen D."/>
            <person name="Hibbett D.S."/>
            <person name="Grigoriev I.V."/>
        </authorList>
    </citation>
    <scope>NUCLEOTIDE SEQUENCE [LARGE SCALE GENOMIC DNA]</scope>
    <source>
        <strain evidence="4">CBS 339.88</strain>
    </source>
</reference>
<dbReference type="Proteomes" id="UP000027222">
    <property type="component" value="Unassembled WGS sequence"/>
</dbReference>
<keyword evidence="2" id="KW-0812">Transmembrane</keyword>
<dbReference type="EMBL" id="KL142373">
    <property type="protein sequence ID" value="KDR79259.1"/>
    <property type="molecule type" value="Genomic_DNA"/>
</dbReference>
<keyword evidence="4" id="KW-1185">Reference proteome</keyword>
<feature type="transmembrane region" description="Helical" evidence="2">
    <location>
        <begin position="259"/>
        <end position="277"/>
    </location>
</feature>